<evidence type="ECO:0000313" key="3">
    <source>
        <dbReference type="EMBL" id="MDP4530416.1"/>
    </source>
</evidence>
<keyword evidence="2" id="KW-0175">Coiled coil</keyword>
<organism evidence="3 4">
    <name type="scientific">Alkalimonas delamerensis</name>
    <dbReference type="NCBI Taxonomy" id="265981"/>
    <lineage>
        <taxon>Bacteria</taxon>
        <taxon>Pseudomonadati</taxon>
        <taxon>Pseudomonadota</taxon>
        <taxon>Gammaproteobacteria</taxon>
        <taxon>Alkalimonas</taxon>
    </lineage>
</organism>
<keyword evidence="4" id="KW-1185">Reference proteome</keyword>
<sequence length="229" mass="26409">MNALNRFTDIINANLHALLDKAEQPEKMLRLLVQQMEDSLAELRTLAAGHLAERKQLQRRIRQLDVAIADWQQKAERALAHDKEDLARAALAERLSEEQERSKLQQALAQQQQLVDDLEGDISRVQSKLDEARQRYQQLTRRADCAEVRLQVHSKQHQHKVTDALHKFERYEQKVDDMEAQLEAMDLGRGSDTAASVKQQFRDLEQQEAIEQALTALKQQQPNKEPSHA</sequence>
<evidence type="ECO:0000256" key="2">
    <source>
        <dbReference type="SAM" id="Coils"/>
    </source>
</evidence>
<evidence type="ECO:0000313" key="4">
    <source>
        <dbReference type="Proteomes" id="UP001236258"/>
    </source>
</evidence>
<proteinExistence type="inferred from homology"/>
<feature type="coiled-coil region" evidence="2">
    <location>
        <begin position="40"/>
        <end position="188"/>
    </location>
</feature>
<dbReference type="PANTHER" id="PTHR31088">
    <property type="entry name" value="MEMBRANE-ASSOCIATED PROTEIN VIPP1, CHLOROPLASTIC"/>
    <property type="match status" value="1"/>
</dbReference>
<comment type="caution">
    <text evidence="3">The sequence shown here is derived from an EMBL/GenBank/DDBJ whole genome shotgun (WGS) entry which is preliminary data.</text>
</comment>
<dbReference type="Pfam" id="PF04012">
    <property type="entry name" value="PspA_IM30"/>
    <property type="match status" value="1"/>
</dbReference>
<dbReference type="InterPro" id="IPR007157">
    <property type="entry name" value="PspA_VIPP1"/>
</dbReference>
<reference evidence="3 4" key="1">
    <citation type="submission" date="2023-08" db="EMBL/GenBank/DDBJ databases">
        <authorList>
            <person name="Joshi A."/>
            <person name="Thite S."/>
        </authorList>
    </citation>
    <scope>NUCLEOTIDE SEQUENCE [LARGE SCALE GENOMIC DNA]</scope>
    <source>
        <strain evidence="3 4">1E1</strain>
    </source>
</reference>
<dbReference type="Proteomes" id="UP001236258">
    <property type="component" value="Unassembled WGS sequence"/>
</dbReference>
<comment type="similarity">
    <text evidence="1">Belongs to the PspA/Vipp/IM30 family.</text>
</comment>
<gene>
    <name evidence="3" type="ORF">Q3O59_15400</name>
</gene>
<protein>
    <submittedName>
        <fullName evidence="3">PspA/IM30 family protein</fullName>
    </submittedName>
</protein>
<evidence type="ECO:0000256" key="1">
    <source>
        <dbReference type="ARBA" id="ARBA00043985"/>
    </source>
</evidence>
<accession>A0ABT9GTW1</accession>
<dbReference type="RefSeq" id="WP_305946426.1">
    <property type="nucleotide sequence ID" value="NZ_JAUZVY010000007.1"/>
</dbReference>
<dbReference type="EMBL" id="JAUZVY010000007">
    <property type="protein sequence ID" value="MDP4530416.1"/>
    <property type="molecule type" value="Genomic_DNA"/>
</dbReference>
<dbReference type="PANTHER" id="PTHR31088:SF6">
    <property type="entry name" value="PHAGE SHOCK PROTEIN A"/>
    <property type="match status" value="1"/>
</dbReference>
<name>A0ABT9GTW1_9GAMM</name>